<reference evidence="1 2" key="1">
    <citation type="submission" date="2015-01" db="EMBL/GenBank/DDBJ databases">
        <authorList>
            <person name="Filippidou S."/>
            <person name="Jeanneret N."/>
            <person name="Russel-Delif L."/>
            <person name="Junier T."/>
            <person name="Wunderlin T."/>
            <person name="Molina V."/>
            <person name="Johnson S.L."/>
            <person name="Davenport K.W."/>
            <person name="Chain P.S."/>
            <person name="Dorador C."/>
            <person name="Junier P."/>
        </authorList>
    </citation>
    <scope>NUCLEOTIDE SEQUENCE [LARGE SCALE GENOMIC DNA]</scope>
    <source>
        <strain evidence="1 2">Et7/4</strain>
    </source>
</reference>
<dbReference type="PATRIC" id="fig|1462.6.peg.1348"/>
<dbReference type="GO" id="GO:0016020">
    <property type="term" value="C:membrane"/>
    <property type="evidence" value="ECO:0007669"/>
    <property type="project" value="InterPro"/>
</dbReference>
<dbReference type="InterPro" id="IPR002523">
    <property type="entry name" value="MgTranspt_CorA/ZnTranspt_ZntB"/>
</dbReference>
<name>A0A0D8BTY5_GEOKU</name>
<dbReference type="InterPro" id="IPR045861">
    <property type="entry name" value="CorA_cytoplasmic_dom"/>
</dbReference>
<dbReference type="Pfam" id="PF01544">
    <property type="entry name" value="CorA"/>
    <property type="match status" value="1"/>
</dbReference>
<organism evidence="1 2">
    <name type="scientific">Geobacillus kaustophilus</name>
    <dbReference type="NCBI Taxonomy" id="1462"/>
    <lineage>
        <taxon>Bacteria</taxon>
        <taxon>Bacillati</taxon>
        <taxon>Bacillota</taxon>
        <taxon>Bacilli</taxon>
        <taxon>Bacillales</taxon>
        <taxon>Anoxybacillaceae</taxon>
        <taxon>Geobacillus</taxon>
        <taxon>Geobacillus thermoleovorans group</taxon>
    </lineage>
</organism>
<gene>
    <name evidence="1" type="ORF">LG52_1162</name>
</gene>
<dbReference type="SUPFAM" id="SSF143865">
    <property type="entry name" value="CorA soluble domain-like"/>
    <property type="match status" value="1"/>
</dbReference>
<sequence length="98" mass="11270">MVIEQNFRLTVDGTYKRHAPAGSQSCWLHFTAAAKPDLEQLLSSLSIHPLAQQRLMNGTDIPAFDEYEGCFFLSLFIVRPDSERSFACRQPIYDQLYR</sequence>
<dbReference type="EMBL" id="JYBP01000003">
    <property type="protein sequence ID" value="KJE27449.1"/>
    <property type="molecule type" value="Genomic_DNA"/>
</dbReference>
<dbReference type="Gene3D" id="3.30.460.20">
    <property type="entry name" value="CorA soluble domain-like"/>
    <property type="match status" value="1"/>
</dbReference>
<proteinExistence type="predicted"/>
<dbReference type="AlphaFoldDB" id="A0A0D8BTY5"/>
<comment type="caution">
    <text evidence="1">The sequence shown here is derived from an EMBL/GenBank/DDBJ whole genome shotgun (WGS) entry which is preliminary data.</text>
</comment>
<dbReference type="GO" id="GO:0046873">
    <property type="term" value="F:metal ion transmembrane transporter activity"/>
    <property type="evidence" value="ECO:0007669"/>
    <property type="project" value="InterPro"/>
</dbReference>
<dbReference type="Proteomes" id="UP000032522">
    <property type="component" value="Unassembled WGS sequence"/>
</dbReference>
<evidence type="ECO:0000313" key="1">
    <source>
        <dbReference type="EMBL" id="KJE27449.1"/>
    </source>
</evidence>
<accession>A0A0D8BTY5</accession>
<evidence type="ECO:0000313" key="2">
    <source>
        <dbReference type="Proteomes" id="UP000032522"/>
    </source>
</evidence>
<protein>
    <submittedName>
        <fullName evidence="1">CorA-like Mg2+ transporter family protein</fullName>
    </submittedName>
</protein>